<proteinExistence type="predicted"/>
<dbReference type="RefSeq" id="WP_386844318.1">
    <property type="nucleotide sequence ID" value="NZ_JBHUMK010000029.1"/>
</dbReference>
<feature type="region of interest" description="Disordered" evidence="1">
    <location>
        <begin position="338"/>
        <end position="372"/>
    </location>
</feature>
<dbReference type="SUPFAM" id="SSF81301">
    <property type="entry name" value="Nucleotidyltransferase"/>
    <property type="match status" value="1"/>
</dbReference>
<name>A0ABW5P1K8_9DEIO</name>
<dbReference type="Gene3D" id="3.30.460.10">
    <property type="entry name" value="Beta Polymerase, domain 2"/>
    <property type="match status" value="1"/>
</dbReference>
<evidence type="ECO:0000313" key="3">
    <source>
        <dbReference type="Proteomes" id="UP001597475"/>
    </source>
</evidence>
<organism evidence="2 3">
    <name type="scientific">Deinococcus taklimakanensis</name>
    <dbReference type="NCBI Taxonomy" id="536443"/>
    <lineage>
        <taxon>Bacteria</taxon>
        <taxon>Thermotogati</taxon>
        <taxon>Deinococcota</taxon>
        <taxon>Deinococci</taxon>
        <taxon>Deinococcales</taxon>
        <taxon>Deinococcaceae</taxon>
        <taxon>Deinococcus</taxon>
    </lineage>
</organism>
<evidence type="ECO:0000313" key="2">
    <source>
        <dbReference type="EMBL" id="MFD2609167.1"/>
    </source>
</evidence>
<evidence type="ECO:0008006" key="4">
    <source>
        <dbReference type="Google" id="ProtNLM"/>
    </source>
</evidence>
<dbReference type="Proteomes" id="UP001597475">
    <property type="component" value="Unassembled WGS sequence"/>
</dbReference>
<accession>A0ABW5P1K8</accession>
<sequence length="372" mass="42010">MAILEGEFQAYDRQIRPEDPLLRAARYAHLEVRSRLNNDEKMKPHLVADFLQGSYARHTMNNPEDMADVDIIVVTNLHEQQWTPDQVLTMFATWLGNQYGQHRVSKNGRSVNLALDDVEVDLVPTSAPSEAVLMDYRAYSLESVAKAFQPGRQDELLDADEVFGPSINSVSNGDWATEPLRIPDLHAECWQDTHPLAALEYTRQKNREHQRRFLRVVRAIKWWRKRVSGGPDHPKSYPVEHMVGDACTSPFETVAEGITLTLEQMQHQYAPLYLAKRKPLLHPRGLELHPSADVLALLTDNDFCRFYEQLQVAAASARYALGLDDPHESGKAWRRVLGDEFPVPPPGRGGPVSGGFTPRTTPAHQPRGGRFG</sequence>
<reference evidence="3" key="1">
    <citation type="journal article" date="2019" name="Int. J. Syst. Evol. Microbiol.">
        <title>The Global Catalogue of Microorganisms (GCM) 10K type strain sequencing project: providing services to taxonomists for standard genome sequencing and annotation.</title>
        <authorList>
            <consortium name="The Broad Institute Genomics Platform"/>
            <consortium name="The Broad Institute Genome Sequencing Center for Infectious Disease"/>
            <person name="Wu L."/>
            <person name="Ma J."/>
        </authorList>
    </citation>
    <scope>NUCLEOTIDE SEQUENCE [LARGE SCALE GENOMIC DNA]</scope>
    <source>
        <strain evidence="3">KCTC 33842</strain>
    </source>
</reference>
<keyword evidence="3" id="KW-1185">Reference proteome</keyword>
<gene>
    <name evidence="2" type="ORF">ACFSR9_06905</name>
</gene>
<comment type="caution">
    <text evidence="2">The sequence shown here is derived from an EMBL/GenBank/DDBJ whole genome shotgun (WGS) entry which is preliminary data.</text>
</comment>
<dbReference type="Pfam" id="PF18144">
    <property type="entry name" value="SMODS"/>
    <property type="match status" value="1"/>
</dbReference>
<evidence type="ECO:0000256" key="1">
    <source>
        <dbReference type="SAM" id="MobiDB-lite"/>
    </source>
</evidence>
<dbReference type="EMBL" id="JBHUMK010000029">
    <property type="protein sequence ID" value="MFD2609167.1"/>
    <property type="molecule type" value="Genomic_DNA"/>
</dbReference>
<protein>
    <recommendedName>
        <fullName evidence="4">Nucleotidyltransferase</fullName>
    </recommendedName>
</protein>
<dbReference type="InterPro" id="IPR043519">
    <property type="entry name" value="NT_sf"/>
</dbReference>